<sequence length="113" mass="13046">MQKPSVCSVIISLILAERASSNNVLAPIRRGHKLASMIWLAVVDNLEENHHTFCLLKRLAREGDVFLPYPYTRSVRVKWRVFEKFLLIFVIASTMQIIMICWHVLKVGHSQSK</sequence>
<dbReference type="PANTHER" id="PTHR48155:SF1">
    <property type="entry name" value="F-BOX DOMAIN-CONTAINING PROTEIN"/>
    <property type="match status" value="1"/>
</dbReference>
<dbReference type="Gramene" id="PSAT_LOCUS28962_t1">
    <property type="protein sequence ID" value="CAL5210440.1"/>
    <property type="gene ID" value="PSAT_LOCUS28962"/>
</dbReference>
<accession>A0A9D4VZC7</accession>
<feature type="transmembrane region" description="Helical" evidence="1">
    <location>
        <begin position="85"/>
        <end position="105"/>
    </location>
</feature>
<reference evidence="3 4" key="1">
    <citation type="journal article" date="2022" name="Nat. Genet.">
        <title>Improved pea reference genome and pan-genome highlight genomic features and evolutionary characteristics.</title>
        <authorList>
            <person name="Yang T."/>
            <person name="Liu R."/>
            <person name="Luo Y."/>
            <person name="Hu S."/>
            <person name="Wang D."/>
            <person name="Wang C."/>
            <person name="Pandey M.K."/>
            <person name="Ge S."/>
            <person name="Xu Q."/>
            <person name="Li N."/>
            <person name="Li G."/>
            <person name="Huang Y."/>
            <person name="Saxena R.K."/>
            <person name="Ji Y."/>
            <person name="Li M."/>
            <person name="Yan X."/>
            <person name="He Y."/>
            <person name="Liu Y."/>
            <person name="Wang X."/>
            <person name="Xiang C."/>
            <person name="Varshney R.K."/>
            <person name="Ding H."/>
            <person name="Gao S."/>
            <person name="Zong X."/>
        </authorList>
    </citation>
    <scope>NUCLEOTIDE SEQUENCE [LARGE SCALE GENOMIC DNA]</scope>
    <source>
        <strain evidence="3 4">cv. Zhongwan 6</strain>
    </source>
</reference>
<comment type="caution">
    <text evidence="3">The sequence shown here is derived from an EMBL/GenBank/DDBJ whole genome shotgun (WGS) entry which is preliminary data.</text>
</comment>
<name>A0A9D4VZC7_PEA</name>
<feature type="signal peptide" evidence="2">
    <location>
        <begin position="1"/>
        <end position="21"/>
    </location>
</feature>
<dbReference type="Proteomes" id="UP001058974">
    <property type="component" value="Chromosome 7"/>
</dbReference>
<keyword evidence="2" id="KW-0732">Signal</keyword>
<dbReference type="PANTHER" id="PTHR48155">
    <property type="entry name" value="OS09G0497600 PROTEIN"/>
    <property type="match status" value="1"/>
</dbReference>
<evidence type="ECO:0000256" key="1">
    <source>
        <dbReference type="SAM" id="Phobius"/>
    </source>
</evidence>
<organism evidence="3 4">
    <name type="scientific">Pisum sativum</name>
    <name type="common">Garden pea</name>
    <name type="synonym">Lathyrus oleraceus</name>
    <dbReference type="NCBI Taxonomy" id="3888"/>
    <lineage>
        <taxon>Eukaryota</taxon>
        <taxon>Viridiplantae</taxon>
        <taxon>Streptophyta</taxon>
        <taxon>Embryophyta</taxon>
        <taxon>Tracheophyta</taxon>
        <taxon>Spermatophyta</taxon>
        <taxon>Magnoliopsida</taxon>
        <taxon>eudicotyledons</taxon>
        <taxon>Gunneridae</taxon>
        <taxon>Pentapetalae</taxon>
        <taxon>rosids</taxon>
        <taxon>fabids</taxon>
        <taxon>Fabales</taxon>
        <taxon>Fabaceae</taxon>
        <taxon>Papilionoideae</taxon>
        <taxon>50 kb inversion clade</taxon>
        <taxon>NPAAA clade</taxon>
        <taxon>Hologalegina</taxon>
        <taxon>IRL clade</taxon>
        <taxon>Fabeae</taxon>
        <taxon>Lathyrus</taxon>
    </lineage>
</organism>
<keyword evidence="1" id="KW-0472">Membrane</keyword>
<dbReference type="AlphaFoldDB" id="A0A9D4VZC7"/>
<dbReference type="EMBL" id="JAMSHJ010000007">
    <property type="protein sequence ID" value="KAI5392237.1"/>
    <property type="molecule type" value="Genomic_DNA"/>
</dbReference>
<feature type="chain" id="PRO_5039724996" evidence="2">
    <location>
        <begin position="22"/>
        <end position="113"/>
    </location>
</feature>
<gene>
    <name evidence="3" type="ORF">KIW84_076866</name>
</gene>
<dbReference type="Gramene" id="Psat07G0686600-T1">
    <property type="protein sequence ID" value="KAI5392237.1"/>
    <property type="gene ID" value="KIW84_076866"/>
</dbReference>
<evidence type="ECO:0000256" key="2">
    <source>
        <dbReference type="SAM" id="SignalP"/>
    </source>
</evidence>
<keyword evidence="4" id="KW-1185">Reference proteome</keyword>
<protein>
    <submittedName>
        <fullName evidence="3">Uncharacterized protein</fullName>
    </submittedName>
</protein>
<proteinExistence type="predicted"/>
<keyword evidence="1" id="KW-0812">Transmembrane</keyword>
<evidence type="ECO:0000313" key="4">
    <source>
        <dbReference type="Proteomes" id="UP001058974"/>
    </source>
</evidence>
<keyword evidence="1" id="KW-1133">Transmembrane helix</keyword>
<evidence type="ECO:0000313" key="3">
    <source>
        <dbReference type="EMBL" id="KAI5392237.1"/>
    </source>
</evidence>